<keyword evidence="4" id="KW-0479">Metal-binding</keyword>
<evidence type="ECO:0000313" key="9">
    <source>
        <dbReference type="EMBL" id="UXC18824.1"/>
    </source>
</evidence>
<dbReference type="PANTHER" id="PTHR30557">
    <property type="entry name" value="THIAMINE BIOSYNTHESIS PROTEIN THIC"/>
    <property type="match status" value="1"/>
</dbReference>
<evidence type="ECO:0000256" key="2">
    <source>
        <dbReference type="ARBA" id="ARBA00022485"/>
    </source>
</evidence>
<dbReference type="GO" id="GO:0070284">
    <property type="term" value="F:phosphomethylpyrimidine synthase activity"/>
    <property type="evidence" value="ECO:0007669"/>
    <property type="project" value="UniProtKB-EC"/>
</dbReference>
<keyword evidence="8 9" id="KW-0456">Lyase</keyword>
<sequence length="358" mass="38108">MSENRTVHIRSPFRSFSAGDRCPTLVMALVGASHPRQIEEQTRKIQSLTDLIDGPEIISDLSIISPNNEPPLWQRVVRETRAAAACLPVYTVSRSRQGLLDPSELLDVAIEQMEGGVGLLTIHPTPSREIQELAAGRLVPCTSRGGGLIIADAEYRGWKEENAYIKILPQLIAHAKRNSTVLSLGASYRSANIFDSCDAAQVAEISAQAELARDIRTQGVGVIIESPGHARPKDIKRLAVVLRASGVPIMPLGPIPTDTAIGQDHISSAIGAALLGLEGCAHILAAVTREEHTGGIPSIESTIEAVAAARVAARIIDLDQLDDDEPDQAVANARSNGRTCVIGKRSGGCDRCANACPL</sequence>
<evidence type="ECO:0000313" key="10">
    <source>
        <dbReference type="Proteomes" id="UP001058290"/>
    </source>
</evidence>
<keyword evidence="10" id="KW-1185">Reference proteome</keyword>
<keyword evidence="2" id="KW-0004">4Fe-4S</keyword>
<comment type="cofactor">
    <cofactor evidence="1">
        <name>[4Fe-4S] cluster</name>
        <dbReference type="ChEBI" id="CHEBI:49883"/>
    </cofactor>
</comment>
<dbReference type="Proteomes" id="UP001058290">
    <property type="component" value="Chromosome"/>
</dbReference>
<evidence type="ECO:0000256" key="8">
    <source>
        <dbReference type="ARBA" id="ARBA00023239"/>
    </source>
</evidence>
<proteinExistence type="predicted"/>
<dbReference type="EMBL" id="CP104377">
    <property type="protein sequence ID" value="UXC18824.1"/>
    <property type="molecule type" value="Genomic_DNA"/>
</dbReference>
<dbReference type="InterPro" id="IPR038521">
    <property type="entry name" value="ThiC/Bza_core_dom"/>
</dbReference>
<reference evidence="9" key="1">
    <citation type="submission" date="2022-09" db="EMBL/GenBank/DDBJ databases">
        <title>Bacterial diversity in gut of crayfish and pufferfish.</title>
        <authorList>
            <person name="Huang Y."/>
        </authorList>
    </citation>
    <scope>NUCLEOTIDE SEQUENCE</scope>
    <source>
        <strain evidence="9">PR12</strain>
    </source>
</reference>
<keyword evidence="5" id="KW-0862">Zinc</keyword>
<evidence type="ECO:0000256" key="6">
    <source>
        <dbReference type="ARBA" id="ARBA00023004"/>
    </source>
</evidence>
<evidence type="ECO:0000256" key="5">
    <source>
        <dbReference type="ARBA" id="ARBA00022833"/>
    </source>
</evidence>
<keyword evidence="6" id="KW-0408">Iron</keyword>
<keyword evidence="3" id="KW-0949">S-adenosyl-L-methionine</keyword>
<accession>A0ABY6A287</accession>
<dbReference type="RefSeq" id="WP_260719252.1">
    <property type="nucleotide sequence ID" value="NZ_CP104377.1"/>
</dbReference>
<dbReference type="EC" id="4.1.99.17" evidence="9"/>
<dbReference type="InterPro" id="IPR002817">
    <property type="entry name" value="ThiC/BzaA/B"/>
</dbReference>
<name>A0ABY6A287_9BURK</name>
<protein>
    <submittedName>
        <fullName evidence="9">Phosphomethylpyrimidine synthase ThiC</fullName>
        <ecNumber evidence="9">4.1.99.17</ecNumber>
    </submittedName>
</protein>
<dbReference type="PANTHER" id="PTHR30557:SF1">
    <property type="entry name" value="PHOSPHOMETHYLPYRIMIDINE SYNTHASE, CHLOROPLASTIC"/>
    <property type="match status" value="1"/>
</dbReference>
<evidence type="ECO:0000256" key="4">
    <source>
        <dbReference type="ARBA" id="ARBA00022723"/>
    </source>
</evidence>
<dbReference type="Gene3D" id="3.20.20.540">
    <property type="entry name" value="Radical SAM ThiC family, central domain"/>
    <property type="match status" value="1"/>
</dbReference>
<evidence type="ECO:0000256" key="3">
    <source>
        <dbReference type="ARBA" id="ARBA00022691"/>
    </source>
</evidence>
<gene>
    <name evidence="9" type="ORF">N4T19_01425</name>
</gene>
<keyword evidence="7" id="KW-0411">Iron-sulfur</keyword>
<organism evidence="9 10">
    <name type="scientific">Comamonas squillarum</name>
    <dbReference type="NCBI Taxonomy" id="2977320"/>
    <lineage>
        <taxon>Bacteria</taxon>
        <taxon>Pseudomonadati</taxon>
        <taxon>Pseudomonadota</taxon>
        <taxon>Betaproteobacteria</taxon>
        <taxon>Burkholderiales</taxon>
        <taxon>Comamonadaceae</taxon>
        <taxon>Comamonas</taxon>
    </lineage>
</organism>
<evidence type="ECO:0000256" key="7">
    <source>
        <dbReference type="ARBA" id="ARBA00023014"/>
    </source>
</evidence>
<dbReference type="Pfam" id="PF01964">
    <property type="entry name" value="ThiC_Rad_SAM"/>
    <property type="match status" value="1"/>
</dbReference>
<evidence type="ECO:0000256" key="1">
    <source>
        <dbReference type="ARBA" id="ARBA00001966"/>
    </source>
</evidence>